<dbReference type="PANTHER" id="PTHR33540:SF2">
    <property type="entry name" value="TRNA THREONYLCARBAMOYLADENOSINE BIOSYNTHESIS PROTEIN TSAE"/>
    <property type="match status" value="1"/>
</dbReference>
<keyword evidence="4" id="KW-0963">Cytoplasm</keyword>
<name>A0A7V4DH87_9BACT</name>
<keyword evidence="5" id="KW-0819">tRNA processing</keyword>
<accession>A0A7V4DH87</accession>
<keyword evidence="9" id="KW-0460">Magnesium</keyword>
<dbReference type="EMBL" id="DTEN01000325">
    <property type="protein sequence ID" value="HGI75616.1"/>
    <property type="molecule type" value="Genomic_DNA"/>
</dbReference>
<keyword evidence="11" id="KW-0808">Transferase</keyword>
<protein>
    <recommendedName>
        <fullName evidence="3">tRNA threonylcarbamoyladenosine biosynthesis protein TsaE</fullName>
    </recommendedName>
    <alternativeName>
        <fullName evidence="10">t(6)A37 threonylcarbamoyladenosine biosynthesis protein TsaE</fullName>
    </alternativeName>
</protein>
<comment type="caution">
    <text evidence="11">The sequence shown here is derived from an EMBL/GenBank/DDBJ whole genome shotgun (WGS) entry which is preliminary data.</text>
</comment>
<evidence type="ECO:0000256" key="9">
    <source>
        <dbReference type="ARBA" id="ARBA00022842"/>
    </source>
</evidence>
<keyword evidence="7" id="KW-0547">Nucleotide-binding</keyword>
<comment type="subcellular location">
    <subcellularLocation>
        <location evidence="1">Cytoplasm</location>
    </subcellularLocation>
</comment>
<dbReference type="GO" id="GO:0005524">
    <property type="term" value="F:ATP binding"/>
    <property type="evidence" value="ECO:0007669"/>
    <property type="project" value="UniProtKB-KW"/>
</dbReference>
<evidence type="ECO:0000256" key="2">
    <source>
        <dbReference type="ARBA" id="ARBA00007599"/>
    </source>
</evidence>
<dbReference type="GO" id="GO:0016740">
    <property type="term" value="F:transferase activity"/>
    <property type="evidence" value="ECO:0007669"/>
    <property type="project" value="UniProtKB-KW"/>
</dbReference>
<dbReference type="NCBIfam" id="TIGR00150">
    <property type="entry name" value="T6A_YjeE"/>
    <property type="match status" value="1"/>
</dbReference>
<sequence length="152" mass="17483">MREVAFWWTESPEETKRRGREFVLEFCRPPVLVLLSGELGAGKTVFVKGMAQALEIPEDEVRSPTFSLVHEYSGKPCPLYHMDCYRLSRWEEVVDLGFSEYLERGGIVVVEWGEKFLSFFPPPFFWVQIGIVDDCVRHIRVTHSGGGNDSRP</sequence>
<dbReference type="InterPro" id="IPR003442">
    <property type="entry name" value="T6A_TsaE"/>
</dbReference>
<dbReference type="Pfam" id="PF02367">
    <property type="entry name" value="TsaE"/>
    <property type="match status" value="1"/>
</dbReference>
<evidence type="ECO:0000256" key="1">
    <source>
        <dbReference type="ARBA" id="ARBA00004496"/>
    </source>
</evidence>
<evidence type="ECO:0000256" key="3">
    <source>
        <dbReference type="ARBA" id="ARBA00019010"/>
    </source>
</evidence>
<comment type="similarity">
    <text evidence="2">Belongs to the TsaE family.</text>
</comment>
<dbReference type="Gene3D" id="3.40.50.300">
    <property type="entry name" value="P-loop containing nucleotide triphosphate hydrolases"/>
    <property type="match status" value="1"/>
</dbReference>
<evidence type="ECO:0000256" key="6">
    <source>
        <dbReference type="ARBA" id="ARBA00022723"/>
    </source>
</evidence>
<evidence type="ECO:0000313" key="11">
    <source>
        <dbReference type="EMBL" id="HGI75616.1"/>
    </source>
</evidence>
<proteinExistence type="inferred from homology"/>
<gene>
    <name evidence="11" type="primary">tsaE</name>
    <name evidence="11" type="ORF">ENU96_08075</name>
</gene>
<dbReference type="PANTHER" id="PTHR33540">
    <property type="entry name" value="TRNA THREONYLCARBAMOYLADENOSINE BIOSYNTHESIS PROTEIN TSAE"/>
    <property type="match status" value="1"/>
</dbReference>
<keyword evidence="6" id="KW-0479">Metal-binding</keyword>
<evidence type="ECO:0000256" key="4">
    <source>
        <dbReference type="ARBA" id="ARBA00022490"/>
    </source>
</evidence>
<evidence type="ECO:0000256" key="8">
    <source>
        <dbReference type="ARBA" id="ARBA00022840"/>
    </source>
</evidence>
<evidence type="ECO:0000256" key="10">
    <source>
        <dbReference type="ARBA" id="ARBA00032441"/>
    </source>
</evidence>
<dbReference type="GO" id="GO:0005737">
    <property type="term" value="C:cytoplasm"/>
    <property type="evidence" value="ECO:0007669"/>
    <property type="project" value="UniProtKB-SubCell"/>
</dbReference>
<dbReference type="GO" id="GO:0002949">
    <property type="term" value="P:tRNA threonylcarbamoyladenosine modification"/>
    <property type="evidence" value="ECO:0007669"/>
    <property type="project" value="InterPro"/>
</dbReference>
<keyword evidence="8" id="KW-0067">ATP-binding</keyword>
<evidence type="ECO:0000256" key="5">
    <source>
        <dbReference type="ARBA" id="ARBA00022694"/>
    </source>
</evidence>
<dbReference type="AlphaFoldDB" id="A0A7V4DH87"/>
<organism evidence="11">
    <name type="scientific">Candidatus Caldatribacterium californiense</name>
    <dbReference type="NCBI Taxonomy" id="1454726"/>
    <lineage>
        <taxon>Bacteria</taxon>
        <taxon>Pseudomonadati</taxon>
        <taxon>Atribacterota</taxon>
        <taxon>Atribacteria</taxon>
        <taxon>Atribacterales</taxon>
        <taxon>Candidatus Caldatribacteriaceae</taxon>
        <taxon>Candidatus Caldatribacterium</taxon>
    </lineage>
</organism>
<dbReference type="SUPFAM" id="SSF52540">
    <property type="entry name" value="P-loop containing nucleoside triphosphate hydrolases"/>
    <property type="match status" value="1"/>
</dbReference>
<dbReference type="GO" id="GO:0046872">
    <property type="term" value="F:metal ion binding"/>
    <property type="evidence" value="ECO:0007669"/>
    <property type="project" value="UniProtKB-KW"/>
</dbReference>
<reference evidence="11" key="1">
    <citation type="journal article" date="2020" name="mSystems">
        <title>Genome- and Community-Level Interaction Insights into Carbon Utilization and Element Cycling Functions of Hydrothermarchaeota in Hydrothermal Sediment.</title>
        <authorList>
            <person name="Zhou Z."/>
            <person name="Liu Y."/>
            <person name="Xu W."/>
            <person name="Pan J."/>
            <person name="Luo Z.H."/>
            <person name="Li M."/>
        </authorList>
    </citation>
    <scope>NUCLEOTIDE SEQUENCE [LARGE SCALE GENOMIC DNA]</scope>
    <source>
        <strain evidence="11">SpSt-716</strain>
    </source>
</reference>
<dbReference type="InterPro" id="IPR027417">
    <property type="entry name" value="P-loop_NTPase"/>
</dbReference>
<evidence type="ECO:0000256" key="7">
    <source>
        <dbReference type="ARBA" id="ARBA00022741"/>
    </source>
</evidence>